<keyword evidence="6" id="KW-0597">Phosphoprotein</keyword>
<feature type="modified residue" description="4-aspartylphosphate" evidence="6">
    <location>
        <position position="53"/>
    </location>
</feature>
<protein>
    <recommendedName>
        <fullName evidence="1">Stage 0 sporulation protein A homolog</fullName>
    </recommendedName>
</protein>
<dbReference type="Gene3D" id="6.10.250.690">
    <property type="match status" value="1"/>
</dbReference>
<evidence type="ECO:0000256" key="3">
    <source>
        <dbReference type="ARBA" id="ARBA00023125"/>
    </source>
</evidence>
<dbReference type="Gene3D" id="1.10.10.10">
    <property type="entry name" value="Winged helix-like DNA-binding domain superfamily/Winged helix DNA-binding domain"/>
    <property type="match status" value="1"/>
</dbReference>
<dbReference type="InterPro" id="IPR001789">
    <property type="entry name" value="Sig_transdc_resp-reg_receiver"/>
</dbReference>
<evidence type="ECO:0000256" key="1">
    <source>
        <dbReference type="ARBA" id="ARBA00018672"/>
    </source>
</evidence>
<dbReference type="Gene3D" id="3.40.50.2300">
    <property type="match status" value="1"/>
</dbReference>
<accession>A0ABR7JPJ6</accession>
<dbReference type="Proteomes" id="UP000609849">
    <property type="component" value="Unassembled WGS sequence"/>
</dbReference>
<dbReference type="RefSeq" id="WP_153971688.1">
    <property type="nucleotide sequence ID" value="NZ_JACRWE010000003.1"/>
</dbReference>
<evidence type="ECO:0000259" key="9">
    <source>
        <dbReference type="PROSITE" id="PS51755"/>
    </source>
</evidence>
<dbReference type="SMART" id="SM00448">
    <property type="entry name" value="REC"/>
    <property type="match status" value="1"/>
</dbReference>
<dbReference type="PROSITE" id="PS50110">
    <property type="entry name" value="RESPONSE_REGULATORY"/>
    <property type="match status" value="1"/>
</dbReference>
<dbReference type="SMART" id="SM00862">
    <property type="entry name" value="Trans_reg_C"/>
    <property type="match status" value="1"/>
</dbReference>
<comment type="caution">
    <text evidence="10">The sequence shown here is derived from an EMBL/GenBank/DDBJ whole genome shotgun (WGS) entry which is preliminary data.</text>
</comment>
<evidence type="ECO:0000259" key="8">
    <source>
        <dbReference type="PROSITE" id="PS50110"/>
    </source>
</evidence>
<dbReference type="EMBL" id="JACRWE010000003">
    <property type="protein sequence ID" value="MBC5996844.1"/>
    <property type="molecule type" value="Genomic_DNA"/>
</dbReference>
<dbReference type="Pfam" id="PF00486">
    <property type="entry name" value="Trans_reg_C"/>
    <property type="match status" value="1"/>
</dbReference>
<feature type="domain" description="Response regulatory" evidence="8">
    <location>
        <begin position="3"/>
        <end position="117"/>
    </location>
</feature>
<dbReference type="SUPFAM" id="SSF46894">
    <property type="entry name" value="C-terminal effector domain of the bipartite response regulators"/>
    <property type="match status" value="1"/>
</dbReference>
<evidence type="ECO:0000256" key="5">
    <source>
        <dbReference type="ARBA" id="ARBA00024867"/>
    </source>
</evidence>
<dbReference type="SUPFAM" id="SSF52172">
    <property type="entry name" value="CheY-like"/>
    <property type="match status" value="1"/>
</dbReference>
<evidence type="ECO:0000313" key="10">
    <source>
        <dbReference type="EMBL" id="MBC5996844.1"/>
    </source>
</evidence>
<proteinExistence type="predicted"/>
<evidence type="ECO:0000256" key="2">
    <source>
        <dbReference type="ARBA" id="ARBA00023015"/>
    </source>
</evidence>
<feature type="DNA-binding region" description="OmpR/PhoB-type" evidence="7">
    <location>
        <begin position="128"/>
        <end position="223"/>
    </location>
</feature>
<keyword evidence="2" id="KW-0805">Transcription regulation</keyword>
<organism evidence="10 11">
    <name type="scientific">Romboutsia faecis</name>
    <dbReference type="NCBI Taxonomy" id="2764597"/>
    <lineage>
        <taxon>Bacteria</taxon>
        <taxon>Bacillati</taxon>
        <taxon>Bacillota</taxon>
        <taxon>Clostridia</taxon>
        <taxon>Peptostreptococcales</taxon>
        <taxon>Peptostreptococcaceae</taxon>
        <taxon>Romboutsia</taxon>
    </lineage>
</organism>
<dbReference type="Pfam" id="PF00072">
    <property type="entry name" value="Response_reg"/>
    <property type="match status" value="1"/>
</dbReference>
<dbReference type="InterPro" id="IPR036388">
    <property type="entry name" value="WH-like_DNA-bd_sf"/>
</dbReference>
<evidence type="ECO:0000256" key="6">
    <source>
        <dbReference type="PROSITE-ProRule" id="PRU00169"/>
    </source>
</evidence>
<gene>
    <name evidence="10" type="ORF">H8923_08735</name>
</gene>
<keyword evidence="4" id="KW-0804">Transcription</keyword>
<dbReference type="InterPro" id="IPR001867">
    <property type="entry name" value="OmpR/PhoB-type_DNA-bd"/>
</dbReference>
<reference evidence="10 11" key="1">
    <citation type="submission" date="2020-08" db="EMBL/GenBank/DDBJ databases">
        <authorList>
            <person name="Liu C."/>
            <person name="Sun Q."/>
        </authorList>
    </citation>
    <scope>NUCLEOTIDE SEQUENCE [LARGE SCALE GENOMIC DNA]</scope>
    <source>
        <strain evidence="10 11">NSJ-18</strain>
    </source>
</reference>
<name>A0ABR7JPJ6_9FIRM</name>
<dbReference type="InterPro" id="IPR039420">
    <property type="entry name" value="WalR-like"/>
</dbReference>
<keyword evidence="11" id="KW-1185">Reference proteome</keyword>
<feature type="domain" description="OmpR/PhoB-type" evidence="9">
    <location>
        <begin position="128"/>
        <end position="223"/>
    </location>
</feature>
<dbReference type="CDD" id="cd00383">
    <property type="entry name" value="trans_reg_C"/>
    <property type="match status" value="1"/>
</dbReference>
<comment type="function">
    <text evidence="5">May play the central regulatory role in sporulation. It may be an element of the effector pathway responsible for the activation of sporulation genes in response to nutritional stress. Spo0A may act in concert with spo0H (a sigma factor) to control the expression of some genes that are critical to the sporulation process.</text>
</comment>
<evidence type="ECO:0000256" key="4">
    <source>
        <dbReference type="ARBA" id="ARBA00023163"/>
    </source>
</evidence>
<dbReference type="PANTHER" id="PTHR48111">
    <property type="entry name" value="REGULATOR OF RPOS"/>
    <property type="match status" value="1"/>
</dbReference>
<evidence type="ECO:0000256" key="7">
    <source>
        <dbReference type="PROSITE-ProRule" id="PRU01091"/>
    </source>
</evidence>
<evidence type="ECO:0000313" key="11">
    <source>
        <dbReference type="Proteomes" id="UP000609849"/>
    </source>
</evidence>
<dbReference type="InterPro" id="IPR016032">
    <property type="entry name" value="Sig_transdc_resp-reg_C-effctor"/>
</dbReference>
<dbReference type="PANTHER" id="PTHR48111:SF2">
    <property type="entry name" value="RESPONSE REGULATOR SAER"/>
    <property type="match status" value="1"/>
</dbReference>
<keyword evidence="3 7" id="KW-0238">DNA-binding</keyword>
<dbReference type="PROSITE" id="PS51755">
    <property type="entry name" value="OMPR_PHOB"/>
    <property type="match status" value="1"/>
</dbReference>
<sequence>MSKILVVDDDKEIASLIGDSLCDEGFDVLLAYDGERAIKLVDNKEELSMIILDIMMPKVDGLAVCKTIREKINCPILFVTAKSRTLDTLLGLEMGADDYITKPFVVEELVARVKAHLRREKRKQIAPINIISIGEIEVHKDSYEVYINKNLVEFSTREFQLLLYLCENAGKVLSREQIFDSVWGSEFGDIGTVAVHIKSLRNKIDKENKYIKTVWGVGYKLVRPTSG</sequence>
<dbReference type="InterPro" id="IPR011006">
    <property type="entry name" value="CheY-like_superfamily"/>
</dbReference>